<keyword evidence="7" id="KW-1133">Transmembrane helix</keyword>
<name>A0ABS7KYD5_CLOSR</name>
<feature type="coiled-coil region" evidence="6">
    <location>
        <begin position="67"/>
        <end position="111"/>
    </location>
</feature>
<sequence length="281" mass="30924">MKRLKNKLAVTIIVLSVAFLGLIIYTFKDPNKNAIESGAGAALNPIQKIAYTVNVKIKDFVDLCLNFSTVKEENNNLTKENSELKKQLLEYSDLKQENDQLRKVLKFKDSRDNYNYVATNIIGYAGGNILDGYIVDKGKNDGIEKGMIVIAADGLVGQVTSVGSNWAIIKSILNENIAVSVKVESTKENTGILRGYRNADGTGACKVENLPMDSNIKEGDTIVTSGLGQIYPKDIMIGKVVSVQEDKVNVMKNAVVKPSVDFNKLEGLFIVVPKDKREIKY</sequence>
<dbReference type="Gene3D" id="2.40.10.350">
    <property type="entry name" value="Rod shape-determining protein MreC, domain 2"/>
    <property type="match status" value="1"/>
</dbReference>
<dbReference type="InterPro" id="IPR007221">
    <property type="entry name" value="MreC"/>
</dbReference>
<dbReference type="PIRSF" id="PIRSF038471">
    <property type="entry name" value="MreC"/>
    <property type="match status" value="1"/>
</dbReference>
<keyword evidence="10" id="KW-1185">Reference proteome</keyword>
<evidence type="ECO:0000256" key="6">
    <source>
        <dbReference type="SAM" id="Coils"/>
    </source>
</evidence>
<feature type="transmembrane region" description="Helical" evidence="7">
    <location>
        <begin position="7"/>
        <end position="27"/>
    </location>
</feature>
<keyword evidence="3 5" id="KW-0133">Cell shape</keyword>
<comment type="similarity">
    <text evidence="1 5">Belongs to the MreC family.</text>
</comment>
<keyword evidence="7" id="KW-0472">Membrane</keyword>
<evidence type="ECO:0000256" key="3">
    <source>
        <dbReference type="ARBA" id="ARBA00022960"/>
    </source>
</evidence>
<protein>
    <recommendedName>
        <fullName evidence="2 5">Cell shape-determining protein MreC</fullName>
    </recommendedName>
    <alternativeName>
        <fullName evidence="4 5">Cell shape protein MreC</fullName>
    </alternativeName>
</protein>
<proteinExistence type="inferred from homology"/>
<accession>A0ABS7KYD5</accession>
<organism evidence="9 10">
    <name type="scientific">Clostridium sardiniense</name>
    <name type="common">Clostridium absonum</name>
    <dbReference type="NCBI Taxonomy" id="29369"/>
    <lineage>
        <taxon>Bacteria</taxon>
        <taxon>Bacillati</taxon>
        <taxon>Bacillota</taxon>
        <taxon>Clostridia</taxon>
        <taxon>Eubacteriales</taxon>
        <taxon>Clostridiaceae</taxon>
        <taxon>Clostridium</taxon>
    </lineage>
</organism>
<evidence type="ECO:0000256" key="4">
    <source>
        <dbReference type="ARBA" id="ARBA00032089"/>
    </source>
</evidence>
<comment type="caution">
    <text evidence="9">The sequence shown here is derived from an EMBL/GenBank/DDBJ whole genome shotgun (WGS) entry which is preliminary data.</text>
</comment>
<dbReference type="EMBL" id="JAIKTU010000007">
    <property type="protein sequence ID" value="MBY0755828.1"/>
    <property type="molecule type" value="Genomic_DNA"/>
</dbReference>
<dbReference type="InterPro" id="IPR042177">
    <property type="entry name" value="Cell/Rod_1"/>
</dbReference>
<keyword evidence="6" id="KW-0175">Coiled coil</keyword>
<evidence type="ECO:0000313" key="10">
    <source>
        <dbReference type="Proteomes" id="UP001299068"/>
    </source>
</evidence>
<reference evidence="9 10" key="1">
    <citation type="journal article" date="2021" name="Cell Host Microbe">
        <title>in vivo commensal control of Clostridioides difficile virulence.</title>
        <authorList>
            <person name="Girinathan B.P."/>
            <person name="Dibenedetto N."/>
            <person name="Worley J.N."/>
            <person name="Peltier J."/>
            <person name="Arrieta-Ortiz M.L."/>
            <person name="Rupa Christinal Immanuel S."/>
            <person name="Lavin R."/>
            <person name="Delaney M.L."/>
            <person name="Cummins C."/>
            <person name="Hoffmann M."/>
            <person name="Luo Y."/>
            <person name="Gonzalez-Escalona N."/>
            <person name="Allard M."/>
            <person name="Onderdonk A.B."/>
            <person name="Gerber G.K."/>
            <person name="Sonenshein A.L."/>
            <person name="Baliga N."/>
            <person name="Dupuy B."/>
            <person name="Bry L."/>
        </authorList>
    </citation>
    <scope>NUCLEOTIDE SEQUENCE [LARGE SCALE GENOMIC DNA]</scope>
    <source>
        <strain evidence="9 10">DSM 599</strain>
    </source>
</reference>
<dbReference type="Proteomes" id="UP001299068">
    <property type="component" value="Unassembled WGS sequence"/>
</dbReference>
<evidence type="ECO:0000259" key="8">
    <source>
        <dbReference type="Pfam" id="PF04085"/>
    </source>
</evidence>
<gene>
    <name evidence="9" type="primary">mreC</name>
    <name evidence="9" type="ORF">K5V21_10215</name>
</gene>
<dbReference type="Gene3D" id="2.40.10.340">
    <property type="entry name" value="Rod shape-determining protein MreC, domain 1"/>
    <property type="match status" value="1"/>
</dbReference>
<dbReference type="NCBIfam" id="TIGR00219">
    <property type="entry name" value="mreC"/>
    <property type="match status" value="1"/>
</dbReference>
<dbReference type="InterPro" id="IPR042175">
    <property type="entry name" value="Cell/Rod_MreC_2"/>
</dbReference>
<feature type="domain" description="Rod shape-determining protein MreC beta-barrel core" evidence="8">
    <location>
        <begin position="121"/>
        <end position="271"/>
    </location>
</feature>
<evidence type="ECO:0000256" key="5">
    <source>
        <dbReference type="PIRNR" id="PIRNR038471"/>
    </source>
</evidence>
<dbReference type="RefSeq" id="WP_221861163.1">
    <property type="nucleotide sequence ID" value="NZ_JAIKTU010000007.1"/>
</dbReference>
<dbReference type="PANTHER" id="PTHR34138:SF1">
    <property type="entry name" value="CELL SHAPE-DETERMINING PROTEIN MREC"/>
    <property type="match status" value="1"/>
</dbReference>
<evidence type="ECO:0000256" key="2">
    <source>
        <dbReference type="ARBA" id="ARBA00013855"/>
    </source>
</evidence>
<evidence type="ECO:0000313" key="9">
    <source>
        <dbReference type="EMBL" id="MBY0755828.1"/>
    </source>
</evidence>
<dbReference type="InterPro" id="IPR055342">
    <property type="entry name" value="MreC_beta-barrel_core"/>
</dbReference>
<evidence type="ECO:0000256" key="7">
    <source>
        <dbReference type="SAM" id="Phobius"/>
    </source>
</evidence>
<evidence type="ECO:0000256" key="1">
    <source>
        <dbReference type="ARBA" id="ARBA00009369"/>
    </source>
</evidence>
<dbReference type="Pfam" id="PF04085">
    <property type="entry name" value="MreC"/>
    <property type="match status" value="1"/>
</dbReference>
<comment type="function">
    <text evidence="5">Involved in formation and maintenance of cell shape.</text>
</comment>
<keyword evidence="7" id="KW-0812">Transmembrane</keyword>
<dbReference type="PANTHER" id="PTHR34138">
    <property type="entry name" value="CELL SHAPE-DETERMINING PROTEIN MREC"/>
    <property type="match status" value="1"/>
</dbReference>